<keyword evidence="6" id="KW-0997">Cell inner membrane</keyword>
<dbReference type="SUPFAM" id="SSF53850">
    <property type="entry name" value="Periplasmic binding protein-like II"/>
    <property type="match status" value="1"/>
</dbReference>
<dbReference type="EMBL" id="BSDS01000001">
    <property type="protein sequence ID" value="GLI37029.1"/>
    <property type="molecule type" value="Genomic_DNA"/>
</dbReference>
<dbReference type="Proteomes" id="UP001144352">
    <property type="component" value="Unassembled WGS sequence"/>
</dbReference>
<evidence type="ECO:0000256" key="4">
    <source>
        <dbReference type="ARBA" id="ARBA00022448"/>
    </source>
</evidence>
<evidence type="ECO:0000313" key="10">
    <source>
        <dbReference type="EMBL" id="GLI37029.1"/>
    </source>
</evidence>
<keyword evidence="9" id="KW-0812">Transmembrane</keyword>
<dbReference type="GO" id="GO:0042597">
    <property type="term" value="C:periplasmic space"/>
    <property type="evidence" value="ECO:0007669"/>
    <property type="project" value="UniProtKB-SubCell"/>
</dbReference>
<dbReference type="GO" id="GO:0042626">
    <property type="term" value="F:ATPase-coupled transmembrane transporter activity"/>
    <property type="evidence" value="ECO:0007669"/>
    <property type="project" value="InterPro"/>
</dbReference>
<dbReference type="NCBIfam" id="TIGR01728">
    <property type="entry name" value="SsuA_fam"/>
    <property type="match status" value="1"/>
</dbReference>
<dbReference type="PANTHER" id="PTHR30024:SF47">
    <property type="entry name" value="TAURINE-BINDING PERIPLASMIC PROTEIN"/>
    <property type="match status" value="1"/>
</dbReference>
<dbReference type="Pfam" id="PF13379">
    <property type="entry name" value="NMT1_2"/>
    <property type="match status" value="1"/>
</dbReference>
<dbReference type="Gene3D" id="3.40.190.10">
    <property type="entry name" value="Periplasmic binding protein-like II"/>
    <property type="match status" value="2"/>
</dbReference>
<gene>
    <name evidence="10" type="ORF">GHYDROH2_05300</name>
</gene>
<accession>A0A9W6FY91</accession>
<organism evidence="10 11">
    <name type="scientific">Geobacter hydrogenophilus</name>
    <dbReference type="NCBI Taxonomy" id="40983"/>
    <lineage>
        <taxon>Bacteria</taxon>
        <taxon>Pseudomonadati</taxon>
        <taxon>Thermodesulfobacteriota</taxon>
        <taxon>Desulfuromonadia</taxon>
        <taxon>Geobacterales</taxon>
        <taxon>Geobacteraceae</taxon>
        <taxon>Geobacter</taxon>
    </lineage>
</organism>
<keyword evidence="7" id="KW-0732">Signal</keyword>
<comment type="subcellular location">
    <subcellularLocation>
        <location evidence="1">Endomembrane system</location>
    </subcellularLocation>
    <subcellularLocation>
        <location evidence="2">Periplasm</location>
    </subcellularLocation>
</comment>
<dbReference type="PANTHER" id="PTHR30024">
    <property type="entry name" value="ALIPHATIC SULFONATES-BINDING PROTEIN-RELATED"/>
    <property type="match status" value="1"/>
</dbReference>
<name>A0A9W6FY91_9BACT</name>
<sequence length="367" mass="40537">MSPQYDSRERQVAGAIGWEIAIKSRRETCRLMWGAFLLCLLLVPCFQAQAGAKRLRLGYFPNITHGQALYARATGELEKMVGVPVEWIPFNAGPSVIEALFVDALDAAFIGPSPTINGYIKSKGEKFVIVAGASSGGAGLVVRNDSGIGGEKDFHGRVIATPQLGNTQDLAARAWFAAKGYRLKETGGTVSLVPLSNPDQLTMFKKKQIDGAWTIEPWLSRLELEGGGRLFLDEKSLWPEGRYVTTHLVVHRKFLTENRDLVNKLLTAHVEITQRMNADKAATARLLNGQLEKDTGKELKDEVISRALSRVEFTWDPIAPSLAKLAEIAHRIKFLRPSPRLDGIYELKPLNAVLRQKNLPEVSDGVR</sequence>
<dbReference type="InterPro" id="IPR044527">
    <property type="entry name" value="NrtA/CpmA_ABC-bd_dom"/>
</dbReference>
<evidence type="ECO:0000256" key="6">
    <source>
        <dbReference type="ARBA" id="ARBA00022519"/>
    </source>
</evidence>
<dbReference type="CDD" id="cd13553">
    <property type="entry name" value="PBP2_NrtA_CpmA_like"/>
    <property type="match status" value="1"/>
</dbReference>
<evidence type="ECO:0000256" key="9">
    <source>
        <dbReference type="SAM" id="Phobius"/>
    </source>
</evidence>
<evidence type="ECO:0000256" key="2">
    <source>
        <dbReference type="ARBA" id="ARBA00004418"/>
    </source>
</evidence>
<keyword evidence="5" id="KW-1003">Cell membrane</keyword>
<keyword evidence="4" id="KW-0813">Transport</keyword>
<dbReference type="AlphaFoldDB" id="A0A9W6FY91"/>
<feature type="transmembrane region" description="Helical" evidence="9">
    <location>
        <begin position="31"/>
        <end position="50"/>
    </location>
</feature>
<evidence type="ECO:0000256" key="8">
    <source>
        <dbReference type="ARBA" id="ARBA00023136"/>
    </source>
</evidence>
<keyword evidence="8 9" id="KW-0472">Membrane</keyword>
<dbReference type="InterPro" id="IPR010067">
    <property type="entry name" value="ABC_SsuA_sub-bd"/>
</dbReference>
<keyword evidence="9" id="KW-1133">Transmembrane helix</keyword>
<dbReference type="GO" id="GO:0016020">
    <property type="term" value="C:membrane"/>
    <property type="evidence" value="ECO:0007669"/>
    <property type="project" value="InterPro"/>
</dbReference>
<evidence type="ECO:0000256" key="5">
    <source>
        <dbReference type="ARBA" id="ARBA00022475"/>
    </source>
</evidence>
<comment type="caution">
    <text evidence="10">The sequence shown here is derived from an EMBL/GenBank/DDBJ whole genome shotgun (WGS) entry which is preliminary data.</text>
</comment>
<dbReference type="GO" id="GO:0012505">
    <property type="term" value="C:endomembrane system"/>
    <property type="evidence" value="ECO:0007669"/>
    <property type="project" value="UniProtKB-SubCell"/>
</dbReference>
<evidence type="ECO:0000256" key="3">
    <source>
        <dbReference type="ARBA" id="ARBA00010742"/>
    </source>
</evidence>
<evidence type="ECO:0000256" key="7">
    <source>
        <dbReference type="ARBA" id="ARBA00022729"/>
    </source>
</evidence>
<keyword evidence="10" id="KW-0449">Lipoprotein</keyword>
<comment type="similarity">
    <text evidence="3">Belongs to the bacterial solute-binding protein SsuA/TauA family.</text>
</comment>
<proteinExistence type="inferred from homology"/>
<reference evidence="10" key="1">
    <citation type="submission" date="2022-12" db="EMBL/GenBank/DDBJ databases">
        <title>Reference genome sequencing for broad-spectrum identification of bacterial and archaeal isolates by mass spectrometry.</title>
        <authorList>
            <person name="Sekiguchi Y."/>
            <person name="Tourlousse D.M."/>
        </authorList>
    </citation>
    <scope>NUCLEOTIDE SEQUENCE</scope>
    <source>
        <strain evidence="10">H2</strain>
    </source>
</reference>
<keyword evidence="11" id="KW-1185">Reference proteome</keyword>
<evidence type="ECO:0000313" key="11">
    <source>
        <dbReference type="Proteomes" id="UP001144352"/>
    </source>
</evidence>
<evidence type="ECO:0000256" key="1">
    <source>
        <dbReference type="ARBA" id="ARBA00004308"/>
    </source>
</evidence>
<protein>
    <submittedName>
        <fullName evidence="10">Lipoprotein</fullName>
    </submittedName>
</protein>